<dbReference type="EMBL" id="JAWQEG010000837">
    <property type="protein sequence ID" value="KAK3884884.1"/>
    <property type="molecule type" value="Genomic_DNA"/>
</dbReference>
<evidence type="ECO:0000313" key="2">
    <source>
        <dbReference type="Proteomes" id="UP001286313"/>
    </source>
</evidence>
<proteinExistence type="predicted"/>
<protein>
    <submittedName>
        <fullName evidence="1">Uncharacterized protein</fullName>
    </submittedName>
</protein>
<dbReference type="Proteomes" id="UP001286313">
    <property type="component" value="Unassembled WGS sequence"/>
</dbReference>
<evidence type="ECO:0000313" key="1">
    <source>
        <dbReference type="EMBL" id="KAK3884884.1"/>
    </source>
</evidence>
<accession>A0AAE1G434</accession>
<dbReference type="AlphaFoldDB" id="A0AAE1G434"/>
<reference evidence="1" key="1">
    <citation type="submission" date="2023-10" db="EMBL/GenBank/DDBJ databases">
        <title>Genome assemblies of two species of porcelain crab, Petrolisthes cinctipes and Petrolisthes manimaculis (Anomura: Porcellanidae).</title>
        <authorList>
            <person name="Angst P."/>
        </authorList>
    </citation>
    <scope>NUCLEOTIDE SEQUENCE</scope>
    <source>
        <strain evidence="1">PB745_01</strain>
        <tissue evidence="1">Gill</tissue>
    </source>
</reference>
<gene>
    <name evidence="1" type="ORF">Pcinc_010858</name>
</gene>
<name>A0AAE1G434_PETCI</name>
<comment type="caution">
    <text evidence="1">The sequence shown here is derived from an EMBL/GenBank/DDBJ whole genome shotgun (WGS) entry which is preliminary data.</text>
</comment>
<sequence>MTQSPSYIRQEQQKTAMENEECRNCWETHPCPRHSTCCVKGSRSKKKGDRFMTYDPLRCITCQAFIAESENGVAAAQAELRKLFAIRGHRQRSRCPNAELMNFFSSEEDTNRLLNLARYVQLPTHKAGGANTFTMKVSESATQAETLSQAVASILSHPSPKPLAEEQSFTPRRAASQLVTRGPGDLTLFLIRPFLYSRRKLAT</sequence>
<keyword evidence="2" id="KW-1185">Reference proteome</keyword>
<organism evidence="1 2">
    <name type="scientific">Petrolisthes cinctipes</name>
    <name type="common">Flat porcelain crab</name>
    <dbReference type="NCBI Taxonomy" id="88211"/>
    <lineage>
        <taxon>Eukaryota</taxon>
        <taxon>Metazoa</taxon>
        <taxon>Ecdysozoa</taxon>
        <taxon>Arthropoda</taxon>
        <taxon>Crustacea</taxon>
        <taxon>Multicrustacea</taxon>
        <taxon>Malacostraca</taxon>
        <taxon>Eumalacostraca</taxon>
        <taxon>Eucarida</taxon>
        <taxon>Decapoda</taxon>
        <taxon>Pleocyemata</taxon>
        <taxon>Anomura</taxon>
        <taxon>Galatheoidea</taxon>
        <taxon>Porcellanidae</taxon>
        <taxon>Petrolisthes</taxon>
    </lineage>
</organism>